<dbReference type="EMBL" id="BDQA01000433">
    <property type="protein sequence ID" value="GBH21901.1"/>
    <property type="molecule type" value="Genomic_RNA"/>
</dbReference>
<organism evidence="2">
    <name type="scientific">viral metagenome</name>
    <dbReference type="NCBI Taxonomy" id="1070528"/>
    <lineage>
        <taxon>unclassified sequences</taxon>
        <taxon>metagenomes</taxon>
        <taxon>organismal metagenomes</taxon>
    </lineage>
</organism>
<reference evidence="2" key="1">
    <citation type="submission" date="2017-04" db="EMBL/GenBank/DDBJ databases">
        <title>Unveiling RNA virosphere associated with marine microorganisms.</title>
        <authorList>
            <person name="Urayama S."/>
            <person name="Takaki Y."/>
            <person name="Nishi S."/>
            <person name="Yoshida Y."/>
            <person name="Deguchi S."/>
            <person name="Takai K."/>
            <person name="Nunoura T."/>
        </authorList>
    </citation>
    <scope>NUCLEOTIDE SEQUENCE</scope>
</reference>
<proteinExistence type="predicted"/>
<protein>
    <submittedName>
        <fullName evidence="2">Uncharacterized protein</fullName>
    </submittedName>
</protein>
<feature type="region of interest" description="Disordered" evidence="1">
    <location>
        <begin position="253"/>
        <end position="278"/>
    </location>
</feature>
<comment type="caution">
    <text evidence="2">The sequence shown here is derived from an EMBL/GenBank/DDBJ whole genome shotgun (WGS) entry which is preliminary data.</text>
</comment>
<evidence type="ECO:0000313" key="2">
    <source>
        <dbReference type="EMBL" id="GBH21901.1"/>
    </source>
</evidence>
<dbReference type="AlphaFoldDB" id="A0A2V0R9M8"/>
<feature type="compositionally biased region" description="Low complexity" evidence="1">
    <location>
        <begin position="268"/>
        <end position="278"/>
    </location>
</feature>
<sequence>MNFRLSFEQGKNLISKDLVLIVEPSYSFVKLLPFFMERFRLHSSARIDAFDFKSIFYLLLYVRLIGPQNQHLSQIVYNYLHTIQIPRGLQKIIHFMPLYGLSFNYKNHVLTFKLSQSLVDEIEAGIKDHSYFAGASNLSRHLVGNKNSLSEKFNEHLMFSMSQTFQVSSYIAVSDNNQRLSDQSSLALRCGTSSPDFNIGIALSFVFCLSAKDCQELDRLLGITWSCEMSNLSFELNVRKAFAGLLSGIDNEPKPSKPKGVSSEHSIPDISSFSKSTSDNSFLNNRNLMKVVMNRDNKALTNIVASVVLETLRVMRLNGELSNDLVRA</sequence>
<accession>A0A2V0R9M8</accession>
<name>A0A2V0R9M8_9ZZZZ</name>
<evidence type="ECO:0000256" key="1">
    <source>
        <dbReference type="SAM" id="MobiDB-lite"/>
    </source>
</evidence>